<reference evidence="2 3" key="1">
    <citation type="submission" date="2016-10" db="EMBL/GenBank/DDBJ databases">
        <authorList>
            <person name="de Groot N.N."/>
        </authorList>
    </citation>
    <scope>NUCLEOTIDE SEQUENCE [LARGE SCALE GENOMIC DNA]</scope>
    <source>
        <strain evidence="2 3">MT12</strain>
    </source>
</reference>
<name>A0A1H4P2X0_9BRAD</name>
<dbReference type="EMBL" id="FNTH01000001">
    <property type="protein sequence ID" value="SEC01498.1"/>
    <property type="molecule type" value="Genomic_DNA"/>
</dbReference>
<protein>
    <submittedName>
        <fullName evidence="2">Uncharacterized protein</fullName>
    </submittedName>
</protein>
<proteinExistence type="predicted"/>
<dbReference type="RefSeq" id="WP_092114397.1">
    <property type="nucleotide sequence ID" value="NZ_FNTH01000001.1"/>
</dbReference>
<dbReference type="AlphaFoldDB" id="A0A1H4P2X0"/>
<dbReference type="Proteomes" id="UP000198992">
    <property type="component" value="Unassembled WGS sequence"/>
</dbReference>
<feature type="compositionally biased region" description="Basic and acidic residues" evidence="1">
    <location>
        <begin position="218"/>
        <end position="230"/>
    </location>
</feature>
<evidence type="ECO:0000256" key="1">
    <source>
        <dbReference type="SAM" id="MobiDB-lite"/>
    </source>
</evidence>
<gene>
    <name evidence="2" type="ORF">SAMN05444164_0802</name>
</gene>
<evidence type="ECO:0000313" key="3">
    <source>
        <dbReference type="Proteomes" id="UP000198992"/>
    </source>
</evidence>
<dbReference type="OrthoDB" id="8482299at2"/>
<sequence length="334" mass="36632">MKNLARSNPSPEEIDAVTAVCRSELEAAGIKPFESTVFLGGEVPSRAIGELASWGFRRAWYYWVAEGPGIPPHIAEELHAKHGNDVRVDGHCGCPSPREWHKGFAVGRYHVDTQEGLNALADTIRSVAVAASQDAKAPTAREQIPGPEKYRTPAIDQRCIVGADLERLRTAANEACDLLAERTYGSPARSPGHNARLLPERTLKTIPVPPEGQTPAARWREAGEPDPHGVRYDCDRAQLAGGDLTDDEAANAVFLDPSINNLTIAKERFRWLSRRLETADAGLAKVKQIIEDVDNRALAADGPVTPTLQEMTDEEMRKIFALASRKPEDWRPCP</sequence>
<accession>A0A1H4P2X0</accession>
<feature type="region of interest" description="Disordered" evidence="1">
    <location>
        <begin position="205"/>
        <end position="230"/>
    </location>
</feature>
<evidence type="ECO:0000313" key="2">
    <source>
        <dbReference type="EMBL" id="SEC01498.1"/>
    </source>
</evidence>
<organism evidence="2 3">
    <name type="scientific">Bradyrhizobium erythrophlei</name>
    <dbReference type="NCBI Taxonomy" id="1437360"/>
    <lineage>
        <taxon>Bacteria</taxon>
        <taxon>Pseudomonadati</taxon>
        <taxon>Pseudomonadota</taxon>
        <taxon>Alphaproteobacteria</taxon>
        <taxon>Hyphomicrobiales</taxon>
        <taxon>Nitrobacteraceae</taxon>
        <taxon>Bradyrhizobium</taxon>
    </lineage>
</organism>